<dbReference type="Proteomes" id="UP000831607">
    <property type="component" value="Chromosome"/>
</dbReference>
<evidence type="ECO:0000313" key="7">
    <source>
        <dbReference type="EMBL" id="UOD50343.1"/>
    </source>
</evidence>
<reference evidence="7 8" key="1">
    <citation type="submission" date="2020-11" db="EMBL/GenBank/DDBJ databases">
        <title>Algicoccus daihaiensis sp.nov., isolated from Daihai Lake in Inner Mongolia.</title>
        <authorList>
            <person name="Kai J."/>
        </authorList>
    </citation>
    <scope>NUCLEOTIDE SEQUENCE [LARGE SCALE GENOMIC DNA]</scope>
    <source>
        <strain evidence="8">f23</strain>
    </source>
</reference>
<dbReference type="Pfam" id="PF00005">
    <property type="entry name" value="ABC_tran"/>
    <property type="match status" value="1"/>
</dbReference>
<dbReference type="SMART" id="SM00382">
    <property type="entry name" value="AAA"/>
    <property type="match status" value="1"/>
</dbReference>
<evidence type="ECO:0000256" key="3">
    <source>
        <dbReference type="ARBA" id="ARBA00022475"/>
    </source>
</evidence>
<comment type="similarity">
    <text evidence="1">Belongs to the ABC transporter superfamily.</text>
</comment>
<evidence type="ECO:0000256" key="4">
    <source>
        <dbReference type="ARBA" id="ARBA00022741"/>
    </source>
</evidence>
<dbReference type="InterPro" id="IPR017871">
    <property type="entry name" value="ABC_transporter-like_CS"/>
</dbReference>
<keyword evidence="4" id="KW-0547">Nucleotide-binding</keyword>
<evidence type="ECO:0000313" key="8">
    <source>
        <dbReference type="Proteomes" id="UP000831607"/>
    </source>
</evidence>
<dbReference type="Gene3D" id="3.40.50.300">
    <property type="entry name" value="P-loop containing nucleotide triphosphate hydrolases"/>
    <property type="match status" value="1"/>
</dbReference>
<dbReference type="InterPro" id="IPR003439">
    <property type="entry name" value="ABC_transporter-like_ATP-bd"/>
</dbReference>
<dbReference type="GO" id="GO:0005524">
    <property type="term" value="F:ATP binding"/>
    <property type="evidence" value="ECO:0007669"/>
    <property type="project" value="UniProtKB-KW"/>
</dbReference>
<dbReference type="PANTHER" id="PTHR42734:SF5">
    <property type="entry name" value="IRON TRANSPORT SYSTEM ATP-BINDING PROTEIN HI_0361-RELATED"/>
    <property type="match status" value="1"/>
</dbReference>
<keyword evidence="5 7" id="KW-0067">ATP-binding</keyword>
<proteinExistence type="inferred from homology"/>
<dbReference type="InterPro" id="IPR027417">
    <property type="entry name" value="P-loop_NTPase"/>
</dbReference>
<dbReference type="SUPFAM" id="SSF52540">
    <property type="entry name" value="P-loop containing nucleoside triphosphate hydrolases"/>
    <property type="match status" value="1"/>
</dbReference>
<keyword evidence="8" id="KW-1185">Reference proteome</keyword>
<gene>
    <name evidence="7" type="ORF">DHf2319_13095</name>
</gene>
<dbReference type="InterPro" id="IPR050153">
    <property type="entry name" value="Metal_Ion_Import_ABC"/>
</dbReference>
<evidence type="ECO:0000259" key="6">
    <source>
        <dbReference type="PROSITE" id="PS50893"/>
    </source>
</evidence>
<dbReference type="PANTHER" id="PTHR42734">
    <property type="entry name" value="METAL TRANSPORT SYSTEM ATP-BINDING PROTEIN TM_0124-RELATED"/>
    <property type="match status" value="1"/>
</dbReference>
<evidence type="ECO:0000256" key="5">
    <source>
        <dbReference type="ARBA" id="ARBA00022840"/>
    </source>
</evidence>
<evidence type="ECO:0000256" key="1">
    <source>
        <dbReference type="ARBA" id="ARBA00005417"/>
    </source>
</evidence>
<dbReference type="PROSITE" id="PS50893">
    <property type="entry name" value="ABC_TRANSPORTER_2"/>
    <property type="match status" value="1"/>
</dbReference>
<name>A0ABY4AK53_9BURK</name>
<dbReference type="PROSITE" id="PS00211">
    <property type="entry name" value="ABC_TRANSPORTER_1"/>
    <property type="match status" value="1"/>
</dbReference>
<dbReference type="EMBL" id="CP063982">
    <property type="protein sequence ID" value="UOD50343.1"/>
    <property type="molecule type" value="Genomic_DNA"/>
</dbReference>
<feature type="domain" description="ABC transporter" evidence="6">
    <location>
        <begin position="5"/>
        <end position="235"/>
    </location>
</feature>
<sequence>MDIAFCLSDVTIAYHGHPAVHHISGDFQAGSLTAIVGPNGAGKSTLLAALAGLRRPTHGKIERSADLSRPGAVAFLAQLSGINSDFPLRVLEVVAMGAWPRVGALGTVGQQEREAIDKALEQVGLKGFEDRLVDELSVGQLQRVLFARLIVQNAPVILLDEPFSALDAATTRDLLSVVSGWHREGRTVVAVLHDLDMVREHFPQTLLIARELVSWGETAQALSNAHLAQANHRSLAWQDTASWCEAPGVEHVHVHASGKEHH</sequence>
<keyword evidence="2" id="KW-0813">Transport</keyword>
<keyword evidence="3" id="KW-0472">Membrane</keyword>
<keyword evidence="3" id="KW-1003">Cell membrane</keyword>
<protein>
    <submittedName>
        <fullName evidence="7">ABC transporter ATP-binding protein</fullName>
    </submittedName>
</protein>
<dbReference type="RefSeq" id="WP_243478748.1">
    <property type="nucleotide sequence ID" value="NZ_CP063982.1"/>
</dbReference>
<dbReference type="CDD" id="cd03235">
    <property type="entry name" value="ABC_Metallic_Cations"/>
    <property type="match status" value="1"/>
</dbReference>
<evidence type="ECO:0000256" key="2">
    <source>
        <dbReference type="ARBA" id="ARBA00022448"/>
    </source>
</evidence>
<accession>A0ABY4AK53</accession>
<dbReference type="InterPro" id="IPR003593">
    <property type="entry name" value="AAA+_ATPase"/>
</dbReference>
<organism evidence="7 8">
    <name type="scientific">Orrella daihaiensis</name>
    <dbReference type="NCBI Taxonomy" id="2782176"/>
    <lineage>
        <taxon>Bacteria</taxon>
        <taxon>Pseudomonadati</taxon>
        <taxon>Pseudomonadota</taxon>
        <taxon>Betaproteobacteria</taxon>
        <taxon>Burkholderiales</taxon>
        <taxon>Alcaligenaceae</taxon>
        <taxon>Orrella</taxon>
    </lineage>
</organism>